<evidence type="ECO:0000256" key="2">
    <source>
        <dbReference type="ARBA" id="ARBA00022801"/>
    </source>
</evidence>
<proteinExistence type="inferred from homology"/>
<keyword evidence="2" id="KW-0378">Hydrolase</keyword>
<evidence type="ECO:0000313" key="5">
    <source>
        <dbReference type="Proteomes" id="UP001596058"/>
    </source>
</evidence>
<dbReference type="PIRSF" id="PIRSF036979">
    <property type="entry name" value="Arginase"/>
    <property type="match status" value="1"/>
</dbReference>
<dbReference type="Proteomes" id="UP001596058">
    <property type="component" value="Unassembled WGS sequence"/>
</dbReference>
<protein>
    <submittedName>
        <fullName evidence="4">Arginase family protein</fullName>
    </submittedName>
</protein>
<dbReference type="InterPro" id="IPR006035">
    <property type="entry name" value="Ureohydrolase"/>
</dbReference>
<sequence>MSELRLNLPFVGIPTFQRSPVVTDLSQLDADLAILGVPNDEGSPWYPGARMAPRAIREQSVRYAGYGRMQASSGYFDIEEDRRFLEYETANERIVDCGDVDIIYSNPEQTFKNITHSTAQILEAGAVPIVLGGEHSVTYGVVRAYEESVCVVHFDAHLDYRPFIHGAEYGNGSPMLKIGKLPNVEKIVQIGSRGMRAAQADLAESRANGNDVFTMKGYRRAGIDNVLSTLPKGAKVYVSVDIDVLDMPLVPGCASAEADGMSYEELRQTIFAIVKEHELVGFDVVEINPMLDIPSNVTSQLGAQLAIETMARAVENTGYLSRKGRLPA</sequence>
<keyword evidence="5" id="KW-1185">Reference proteome</keyword>
<dbReference type="Gene3D" id="3.40.800.10">
    <property type="entry name" value="Ureohydrolase domain"/>
    <property type="match status" value="1"/>
</dbReference>
<name>A0ABW1CT60_9ACTN</name>
<dbReference type="EMBL" id="JBHSPA010000031">
    <property type="protein sequence ID" value="MFC5827845.1"/>
    <property type="molecule type" value="Genomic_DNA"/>
</dbReference>
<dbReference type="PROSITE" id="PS51409">
    <property type="entry name" value="ARGINASE_2"/>
    <property type="match status" value="1"/>
</dbReference>
<comment type="caution">
    <text evidence="4">The sequence shown here is derived from an EMBL/GenBank/DDBJ whole genome shotgun (WGS) entry which is preliminary data.</text>
</comment>
<evidence type="ECO:0000313" key="4">
    <source>
        <dbReference type="EMBL" id="MFC5827845.1"/>
    </source>
</evidence>
<dbReference type="RefSeq" id="WP_379517347.1">
    <property type="nucleotide sequence ID" value="NZ_JBHSPA010000031.1"/>
</dbReference>
<dbReference type="Pfam" id="PF00491">
    <property type="entry name" value="Arginase"/>
    <property type="match status" value="1"/>
</dbReference>
<gene>
    <name evidence="4" type="ORF">ACFPZ3_28625</name>
</gene>
<dbReference type="SUPFAM" id="SSF52768">
    <property type="entry name" value="Arginase/deacetylase"/>
    <property type="match status" value="1"/>
</dbReference>
<dbReference type="InterPro" id="IPR023696">
    <property type="entry name" value="Ureohydrolase_dom_sf"/>
</dbReference>
<dbReference type="PANTHER" id="PTHR11358">
    <property type="entry name" value="ARGINASE/AGMATINASE"/>
    <property type="match status" value="1"/>
</dbReference>
<comment type="similarity">
    <text evidence="3">Belongs to the arginase family.</text>
</comment>
<reference evidence="5" key="1">
    <citation type="journal article" date="2019" name="Int. J. Syst. Evol. Microbiol.">
        <title>The Global Catalogue of Microorganisms (GCM) 10K type strain sequencing project: providing services to taxonomists for standard genome sequencing and annotation.</title>
        <authorList>
            <consortium name="The Broad Institute Genomics Platform"/>
            <consortium name="The Broad Institute Genome Sequencing Center for Infectious Disease"/>
            <person name="Wu L."/>
            <person name="Ma J."/>
        </authorList>
    </citation>
    <scope>NUCLEOTIDE SEQUENCE [LARGE SCALE GENOMIC DNA]</scope>
    <source>
        <strain evidence="5">CCUG 53903</strain>
    </source>
</reference>
<evidence type="ECO:0000256" key="3">
    <source>
        <dbReference type="PROSITE-ProRule" id="PRU00742"/>
    </source>
</evidence>
<evidence type="ECO:0000256" key="1">
    <source>
        <dbReference type="ARBA" id="ARBA00022723"/>
    </source>
</evidence>
<accession>A0ABW1CT60</accession>
<keyword evidence="1" id="KW-0479">Metal-binding</keyword>
<organism evidence="4 5">
    <name type="scientific">Nonomuraea insulae</name>
    <dbReference type="NCBI Taxonomy" id="1616787"/>
    <lineage>
        <taxon>Bacteria</taxon>
        <taxon>Bacillati</taxon>
        <taxon>Actinomycetota</taxon>
        <taxon>Actinomycetes</taxon>
        <taxon>Streptosporangiales</taxon>
        <taxon>Streptosporangiaceae</taxon>
        <taxon>Nonomuraea</taxon>
    </lineage>
</organism>
<dbReference type="PANTHER" id="PTHR11358:SF26">
    <property type="entry name" value="GUANIDINO ACID HYDROLASE, MITOCHONDRIAL"/>
    <property type="match status" value="1"/>
</dbReference>